<sequence>MNENKWISTIIAGCLAITTVIHSLPQSHEREDFDRINDKYDPNVPGYTEPVTDKIPFSTEESSSTTISTTKQGTSEGTSTTSTTTNGASTTMSTTKGTSTTPPTTITLFQVECHVHKKGKVHCKIVNNKDSSEKDSKESHESKEKNKKCKGKKKKHCKKNRGPKENRSKEKKKKKGHRINLFLPFDF</sequence>
<organism evidence="3 4">
    <name type="scientific">Limulus polyphemus</name>
    <name type="common">Atlantic horseshoe crab</name>
    <dbReference type="NCBI Taxonomy" id="6850"/>
    <lineage>
        <taxon>Eukaryota</taxon>
        <taxon>Metazoa</taxon>
        <taxon>Ecdysozoa</taxon>
        <taxon>Arthropoda</taxon>
        <taxon>Chelicerata</taxon>
        <taxon>Merostomata</taxon>
        <taxon>Xiphosura</taxon>
        <taxon>Limulidae</taxon>
        <taxon>Limulus</taxon>
    </lineage>
</organism>
<feature type="compositionally biased region" description="Basic residues" evidence="1">
    <location>
        <begin position="169"/>
        <end position="178"/>
    </location>
</feature>
<accession>A0ABM1BTZ4</accession>
<evidence type="ECO:0000313" key="4">
    <source>
        <dbReference type="RefSeq" id="XP_013788611.1"/>
    </source>
</evidence>
<dbReference type="Proteomes" id="UP000694941">
    <property type="component" value="Unplaced"/>
</dbReference>
<feature type="compositionally biased region" description="Low complexity" evidence="1">
    <location>
        <begin position="58"/>
        <end position="103"/>
    </location>
</feature>
<name>A0ABM1BTZ4_LIMPO</name>
<feature type="region of interest" description="Disordered" evidence="1">
    <location>
        <begin position="32"/>
        <end position="103"/>
    </location>
</feature>
<dbReference type="RefSeq" id="XP_013788611.1">
    <property type="nucleotide sequence ID" value="XM_013933157.2"/>
</dbReference>
<reference evidence="4" key="1">
    <citation type="submission" date="2025-08" db="UniProtKB">
        <authorList>
            <consortium name="RefSeq"/>
        </authorList>
    </citation>
    <scope>IDENTIFICATION</scope>
    <source>
        <tissue evidence="4">Muscle</tissue>
    </source>
</reference>
<dbReference type="GeneID" id="106472502"/>
<evidence type="ECO:0000256" key="2">
    <source>
        <dbReference type="SAM" id="SignalP"/>
    </source>
</evidence>
<proteinExistence type="predicted"/>
<evidence type="ECO:0000256" key="1">
    <source>
        <dbReference type="SAM" id="MobiDB-lite"/>
    </source>
</evidence>
<feature type="compositionally biased region" description="Basic residues" evidence="1">
    <location>
        <begin position="145"/>
        <end position="161"/>
    </location>
</feature>
<feature type="compositionally biased region" description="Basic and acidic residues" evidence="1">
    <location>
        <begin position="32"/>
        <end position="41"/>
    </location>
</feature>
<evidence type="ECO:0000313" key="3">
    <source>
        <dbReference type="Proteomes" id="UP000694941"/>
    </source>
</evidence>
<gene>
    <name evidence="4" type="primary">LOC106472502</name>
</gene>
<feature type="region of interest" description="Disordered" evidence="1">
    <location>
        <begin position="128"/>
        <end position="179"/>
    </location>
</feature>
<feature type="chain" id="PRO_5046414451" evidence="2">
    <location>
        <begin position="24"/>
        <end position="187"/>
    </location>
</feature>
<feature type="signal peptide" evidence="2">
    <location>
        <begin position="1"/>
        <end position="23"/>
    </location>
</feature>
<keyword evidence="3" id="KW-1185">Reference proteome</keyword>
<keyword evidence="2" id="KW-0732">Signal</keyword>
<feature type="compositionally biased region" description="Basic and acidic residues" evidence="1">
    <location>
        <begin position="130"/>
        <end position="144"/>
    </location>
</feature>
<protein>
    <submittedName>
        <fullName evidence="4">ELMO domain-containing protein C-like</fullName>
    </submittedName>
</protein>